<dbReference type="VEuPathDB" id="FungiDB:HMPREF1541_01910"/>
<accession>W2S246</accession>
<dbReference type="RefSeq" id="XP_008714488.1">
    <property type="nucleotide sequence ID" value="XM_008716266.1"/>
</dbReference>
<evidence type="ECO:0008006" key="4">
    <source>
        <dbReference type="Google" id="ProtNLM"/>
    </source>
</evidence>
<feature type="transmembrane region" description="Helical" evidence="1">
    <location>
        <begin position="148"/>
        <end position="164"/>
    </location>
</feature>
<dbReference type="InterPro" id="IPR010699">
    <property type="entry name" value="DUF1275"/>
</dbReference>
<keyword evidence="3" id="KW-1185">Reference proteome</keyword>
<keyword evidence="1" id="KW-0812">Transmembrane</keyword>
<dbReference type="STRING" id="1220924.W2S246"/>
<dbReference type="AlphaFoldDB" id="W2S246"/>
<feature type="transmembrane region" description="Helical" evidence="1">
    <location>
        <begin position="214"/>
        <end position="230"/>
    </location>
</feature>
<dbReference type="eggNOG" id="ENOG502S0ZW">
    <property type="taxonomic scope" value="Eukaryota"/>
</dbReference>
<dbReference type="PANTHER" id="PTHR37488">
    <property type="entry name" value="DUF1275 DOMAIN-CONTAINING PROTEIN"/>
    <property type="match status" value="1"/>
</dbReference>
<reference evidence="2 3" key="1">
    <citation type="submission" date="2013-03" db="EMBL/GenBank/DDBJ databases">
        <title>The Genome Sequence of Phialophora europaea CBS 101466.</title>
        <authorList>
            <consortium name="The Broad Institute Genomics Platform"/>
            <person name="Cuomo C."/>
            <person name="de Hoog S."/>
            <person name="Gorbushina A."/>
            <person name="Walker B."/>
            <person name="Young S.K."/>
            <person name="Zeng Q."/>
            <person name="Gargeya S."/>
            <person name="Fitzgerald M."/>
            <person name="Haas B."/>
            <person name="Abouelleil A."/>
            <person name="Allen A.W."/>
            <person name="Alvarado L."/>
            <person name="Arachchi H.M."/>
            <person name="Berlin A.M."/>
            <person name="Chapman S.B."/>
            <person name="Gainer-Dewar J."/>
            <person name="Goldberg J."/>
            <person name="Griggs A."/>
            <person name="Gujja S."/>
            <person name="Hansen M."/>
            <person name="Howarth C."/>
            <person name="Imamovic A."/>
            <person name="Ireland A."/>
            <person name="Larimer J."/>
            <person name="McCowan C."/>
            <person name="Murphy C."/>
            <person name="Pearson M."/>
            <person name="Poon T.W."/>
            <person name="Priest M."/>
            <person name="Roberts A."/>
            <person name="Saif S."/>
            <person name="Shea T."/>
            <person name="Sisk P."/>
            <person name="Sykes S."/>
            <person name="Wortman J."/>
            <person name="Nusbaum C."/>
            <person name="Birren B."/>
        </authorList>
    </citation>
    <scope>NUCLEOTIDE SEQUENCE [LARGE SCALE GENOMIC DNA]</scope>
    <source>
        <strain evidence="2 3">CBS 101466</strain>
    </source>
</reference>
<evidence type="ECO:0000313" key="3">
    <source>
        <dbReference type="Proteomes" id="UP000030752"/>
    </source>
</evidence>
<protein>
    <recommendedName>
        <fullName evidence="4">DUF1275 domain protein</fullName>
    </recommendedName>
</protein>
<feature type="transmembrane region" description="Helical" evidence="1">
    <location>
        <begin position="236"/>
        <end position="257"/>
    </location>
</feature>
<dbReference type="GeneID" id="19969249"/>
<dbReference type="Proteomes" id="UP000030752">
    <property type="component" value="Unassembled WGS sequence"/>
</dbReference>
<dbReference type="OrthoDB" id="5288586at2759"/>
<dbReference type="InParanoid" id="W2S246"/>
<feature type="transmembrane region" description="Helical" evidence="1">
    <location>
        <begin position="116"/>
        <end position="136"/>
    </location>
</feature>
<name>W2S246_CYPE1</name>
<dbReference type="Pfam" id="PF06912">
    <property type="entry name" value="DUF1275"/>
    <property type="match status" value="1"/>
</dbReference>
<feature type="transmembrane region" description="Helical" evidence="1">
    <location>
        <begin position="37"/>
        <end position="57"/>
    </location>
</feature>
<organism evidence="2 3">
    <name type="scientific">Cyphellophora europaea (strain CBS 101466)</name>
    <name type="common">Phialophora europaea</name>
    <dbReference type="NCBI Taxonomy" id="1220924"/>
    <lineage>
        <taxon>Eukaryota</taxon>
        <taxon>Fungi</taxon>
        <taxon>Dikarya</taxon>
        <taxon>Ascomycota</taxon>
        <taxon>Pezizomycotina</taxon>
        <taxon>Eurotiomycetes</taxon>
        <taxon>Chaetothyriomycetidae</taxon>
        <taxon>Chaetothyriales</taxon>
        <taxon>Cyphellophoraceae</taxon>
        <taxon>Cyphellophora</taxon>
    </lineage>
</organism>
<keyword evidence="1" id="KW-0472">Membrane</keyword>
<keyword evidence="1" id="KW-1133">Transmembrane helix</keyword>
<sequence length="266" mass="28810">MDGSNGLLEGRVSTKKTRLTRWRQHLAQDVDESWADLILIILCLISGIVDSAVFNVWSCFVSMQTGNTVYVGLGASGQPLSQPYRWAKSGTAILSFCLGNYVFSRLCRLAGPLRRGTMCVSFLVQALFCLAAGLLVVTDVVPKGAGNLLPHNCIVLLPLGMLSFQSAGQITMSRVLAYNELPTVVLTSTYCDLFIDPYLLTSPLKENSKRNRRALSAVALLLGAVVGGILTREGSIADALWITTIVKLLLAGAWLFWKGKGSIQLD</sequence>
<evidence type="ECO:0000256" key="1">
    <source>
        <dbReference type="SAM" id="Phobius"/>
    </source>
</evidence>
<dbReference type="HOGENOM" id="CLU_061825_0_0_1"/>
<proteinExistence type="predicted"/>
<dbReference type="PANTHER" id="PTHR37488:SF2">
    <property type="entry name" value="DUF1275 DOMAIN-CONTAINING PROTEIN"/>
    <property type="match status" value="1"/>
</dbReference>
<gene>
    <name evidence="2" type="ORF">HMPREF1541_01910</name>
</gene>
<evidence type="ECO:0000313" key="2">
    <source>
        <dbReference type="EMBL" id="ETN42752.1"/>
    </source>
</evidence>
<dbReference type="EMBL" id="KB822718">
    <property type="protein sequence ID" value="ETN42752.1"/>
    <property type="molecule type" value="Genomic_DNA"/>
</dbReference>